<dbReference type="GO" id="GO:0016989">
    <property type="term" value="F:sigma factor antagonist activity"/>
    <property type="evidence" value="ECO:0007669"/>
    <property type="project" value="TreeGrafter"/>
</dbReference>
<dbReference type="Gene3D" id="3.55.50.30">
    <property type="match status" value="1"/>
</dbReference>
<dbReference type="Gene3D" id="2.60.120.1440">
    <property type="match status" value="1"/>
</dbReference>
<comment type="caution">
    <text evidence="3">The sequence shown here is derived from an EMBL/GenBank/DDBJ whole genome shotgun (WGS) entry which is preliminary data.</text>
</comment>
<accession>A0A0E9N4P3</accession>
<keyword evidence="4" id="KW-1185">Reference proteome</keyword>
<evidence type="ECO:0000313" key="3">
    <source>
        <dbReference type="EMBL" id="GAO44768.1"/>
    </source>
</evidence>
<dbReference type="InterPro" id="IPR006860">
    <property type="entry name" value="FecR"/>
</dbReference>
<dbReference type="PIRSF" id="PIRSF018266">
    <property type="entry name" value="FecR"/>
    <property type="match status" value="1"/>
</dbReference>
<dbReference type="InterPro" id="IPR012373">
    <property type="entry name" value="Ferrdict_sens_TM"/>
</dbReference>
<evidence type="ECO:0000259" key="2">
    <source>
        <dbReference type="Pfam" id="PF16344"/>
    </source>
</evidence>
<name>A0A0E9N4P3_9BACT</name>
<organism evidence="3 4">
    <name type="scientific">Flavihumibacter petaseus NBRC 106054</name>
    <dbReference type="NCBI Taxonomy" id="1220578"/>
    <lineage>
        <taxon>Bacteria</taxon>
        <taxon>Pseudomonadati</taxon>
        <taxon>Bacteroidota</taxon>
        <taxon>Chitinophagia</taxon>
        <taxon>Chitinophagales</taxon>
        <taxon>Chitinophagaceae</taxon>
        <taxon>Flavihumibacter</taxon>
    </lineage>
</organism>
<dbReference type="Proteomes" id="UP000033121">
    <property type="component" value="Unassembled WGS sequence"/>
</dbReference>
<reference evidence="3 4" key="1">
    <citation type="submission" date="2015-04" db="EMBL/GenBank/DDBJ databases">
        <title>Whole genome shotgun sequence of Flavihumibacter petaseus NBRC 106054.</title>
        <authorList>
            <person name="Miyazawa S."/>
            <person name="Hosoyama A."/>
            <person name="Hashimoto M."/>
            <person name="Noguchi M."/>
            <person name="Tsuchikane K."/>
            <person name="Ohji S."/>
            <person name="Yamazoe A."/>
            <person name="Ichikawa N."/>
            <person name="Kimura A."/>
            <person name="Fujita N."/>
        </authorList>
    </citation>
    <scope>NUCLEOTIDE SEQUENCE [LARGE SCALE GENOMIC DNA]</scope>
    <source>
        <strain evidence="3 4">NBRC 106054</strain>
    </source>
</reference>
<gene>
    <name evidence="3" type="ORF">FPE01S_04_00110</name>
</gene>
<dbReference type="Pfam" id="PF04773">
    <property type="entry name" value="FecR"/>
    <property type="match status" value="1"/>
</dbReference>
<dbReference type="InterPro" id="IPR032508">
    <property type="entry name" value="FecR_C"/>
</dbReference>
<evidence type="ECO:0000313" key="4">
    <source>
        <dbReference type="Proteomes" id="UP000033121"/>
    </source>
</evidence>
<dbReference type="STRING" id="1220578.FPE01S_04_00110"/>
<dbReference type="Pfam" id="PF16344">
    <property type="entry name" value="FecR_C"/>
    <property type="match status" value="1"/>
</dbReference>
<evidence type="ECO:0000259" key="1">
    <source>
        <dbReference type="Pfam" id="PF04773"/>
    </source>
</evidence>
<feature type="domain" description="Protein FecR C-terminal" evidence="2">
    <location>
        <begin position="266"/>
        <end position="333"/>
    </location>
</feature>
<feature type="domain" description="FecR protein" evidence="1">
    <location>
        <begin position="129"/>
        <end position="222"/>
    </location>
</feature>
<proteinExistence type="predicted"/>
<sequence>MEERIQYLFLRYLQQTCTREEFEELFRLLDTKDADAAVNAVLQRAFTDIQSKSPSGTTVNAEGKLILNDLFPFPKEPSAVRRRLPGMVAIVSVLLILTTGWWWFHPQSTTKPEQQLSERSVVRNTSIRSTARSEYKYLLLPDSTQVWLNAASTLEYPQSFNGDRREVLLNGEAYFDVKHADSIPFVIYSGRVSTTVLGTAFNIKAYPGMRKVTVSVRRGKVKVQYDGQPVALLTKGQQVSIDNISHAAVEKNLKEETAAAWHEGNLIYDDYTVEDMIADLQRVYDVTILVESPAVQKMRVSTSFKREMGIDKALEIICRLTDCTLSTSGGTYILRQ</sequence>
<dbReference type="AlphaFoldDB" id="A0A0E9N4P3"/>
<dbReference type="PANTHER" id="PTHR30273">
    <property type="entry name" value="PERIPLASMIC SIGNAL SENSOR AND SIGMA FACTOR ACTIVATOR FECR-RELATED"/>
    <property type="match status" value="1"/>
</dbReference>
<dbReference type="PANTHER" id="PTHR30273:SF2">
    <property type="entry name" value="PROTEIN FECR"/>
    <property type="match status" value="1"/>
</dbReference>
<dbReference type="EMBL" id="BBWV01000004">
    <property type="protein sequence ID" value="GAO44768.1"/>
    <property type="molecule type" value="Genomic_DNA"/>
</dbReference>
<protein>
    <submittedName>
        <fullName evidence="3">Putative anti-sigma factor</fullName>
    </submittedName>
</protein>
<dbReference type="RefSeq" id="WP_046370781.1">
    <property type="nucleotide sequence ID" value="NZ_BBWV01000004.1"/>
</dbReference>